<dbReference type="PANTHER" id="PTHR23112">
    <property type="entry name" value="G PROTEIN-COUPLED RECEPTOR 157-RELATED"/>
    <property type="match status" value="1"/>
</dbReference>
<feature type="transmembrane region" description="Helical" evidence="6">
    <location>
        <begin position="379"/>
        <end position="399"/>
    </location>
</feature>
<dbReference type="AlphaFoldDB" id="A0A9N8EQU3"/>
<evidence type="ECO:0000256" key="5">
    <source>
        <dbReference type="SAM" id="MobiDB-lite"/>
    </source>
</evidence>
<feature type="transmembrane region" description="Helical" evidence="6">
    <location>
        <begin position="52"/>
        <end position="69"/>
    </location>
</feature>
<gene>
    <name evidence="7" type="ORF">SEMRO_1579_G283690.1</name>
</gene>
<comment type="subcellular location">
    <subcellularLocation>
        <location evidence="1">Membrane</location>
        <topology evidence="1">Multi-pass membrane protein</topology>
    </subcellularLocation>
</comment>
<keyword evidence="2 6" id="KW-0812">Transmembrane</keyword>
<dbReference type="Gene3D" id="1.20.1070.10">
    <property type="entry name" value="Rhodopsin 7-helix transmembrane proteins"/>
    <property type="match status" value="2"/>
</dbReference>
<reference evidence="7" key="1">
    <citation type="submission" date="2020-06" db="EMBL/GenBank/DDBJ databases">
        <authorList>
            <consortium name="Plant Systems Biology data submission"/>
        </authorList>
    </citation>
    <scope>NUCLEOTIDE SEQUENCE</scope>
    <source>
        <strain evidence="7">D6</strain>
    </source>
</reference>
<feature type="compositionally biased region" description="Acidic residues" evidence="5">
    <location>
        <begin position="513"/>
        <end position="528"/>
    </location>
</feature>
<dbReference type="GO" id="GO:0005886">
    <property type="term" value="C:plasma membrane"/>
    <property type="evidence" value="ECO:0007669"/>
    <property type="project" value="TreeGrafter"/>
</dbReference>
<evidence type="ECO:0008006" key="9">
    <source>
        <dbReference type="Google" id="ProtNLM"/>
    </source>
</evidence>
<feature type="transmembrane region" description="Helical" evidence="6">
    <location>
        <begin position="219"/>
        <end position="241"/>
    </location>
</feature>
<keyword evidence="8" id="KW-1185">Reference proteome</keyword>
<feature type="region of interest" description="Disordered" evidence="5">
    <location>
        <begin position="441"/>
        <end position="463"/>
    </location>
</feature>
<feature type="transmembrane region" description="Helical" evidence="6">
    <location>
        <begin position="159"/>
        <end position="177"/>
    </location>
</feature>
<feature type="transmembrane region" description="Helical" evidence="6">
    <location>
        <begin position="411"/>
        <end position="431"/>
    </location>
</feature>
<keyword evidence="3 6" id="KW-1133">Transmembrane helix</keyword>
<evidence type="ECO:0000256" key="4">
    <source>
        <dbReference type="ARBA" id="ARBA00023136"/>
    </source>
</evidence>
<dbReference type="Proteomes" id="UP001153069">
    <property type="component" value="Unassembled WGS sequence"/>
</dbReference>
<dbReference type="GO" id="GO:0004930">
    <property type="term" value="F:G protein-coupled receptor activity"/>
    <property type="evidence" value="ECO:0007669"/>
    <property type="project" value="TreeGrafter"/>
</dbReference>
<feature type="region of interest" description="Disordered" evidence="5">
    <location>
        <begin position="268"/>
        <end position="306"/>
    </location>
</feature>
<proteinExistence type="predicted"/>
<dbReference type="GO" id="GO:0007189">
    <property type="term" value="P:adenylate cyclase-activating G protein-coupled receptor signaling pathway"/>
    <property type="evidence" value="ECO:0007669"/>
    <property type="project" value="TreeGrafter"/>
</dbReference>
<evidence type="ECO:0000313" key="7">
    <source>
        <dbReference type="EMBL" id="CAB9524745.1"/>
    </source>
</evidence>
<evidence type="ECO:0000313" key="8">
    <source>
        <dbReference type="Proteomes" id="UP001153069"/>
    </source>
</evidence>
<protein>
    <recommendedName>
        <fullName evidence="9">G-protein coupled receptors family 2 profile 2 domain-containing protein</fullName>
    </recommendedName>
</protein>
<feature type="compositionally biased region" description="Polar residues" evidence="5">
    <location>
        <begin position="292"/>
        <end position="303"/>
    </location>
</feature>
<evidence type="ECO:0000256" key="3">
    <source>
        <dbReference type="ARBA" id="ARBA00022989"/>
    </source>
</evidence>
<dbReference type="EMBL" id="CAICTM010001577">
    <property type="protein sequence ID" value="CAB9524745.1"/>
    <property type="molecule type" value="Genomic_DNA"/>
</dbReference>
<feature type="compositionally biased region" description="Polar residues" evidence="5">
    <location>
        <begin position="486"/>
        <end position="496"/>
    </location>
</feature>
<organism evidence="7 8">
    <name type="scientific">Seminavis robusta</name>
    <dbReference type="NCBI Taxonomy" id="568900"/>
    <lineage>
        <taxon>Eukaryota</taxon>
        <taxon>Sar</taxon>
        <taxon>Stramenopiles</taxon>
        <taxon>Ochrophyta</taxon>
        <taxon>Bacillariophyta</taxon>
        <taxon>Bacillariophyceae</taxon>
        <taxon>Bacillariophycidae</taxon>
        <taxon>Naviculales</taxon>
        <taxon>Naviculaceae</taxon>
        <taxon>Seminavis</taxon>
    </lineage>
</organism>
<feature type="transmembrane region" description="Helical" evidence="6">
    <location>
        <begin position="108"/>
        <end position="126"/>
    </location>
</feature>
<comment type="caution">
    <text evidence="7">The sequence shown here is derived from an EMBL/GenBank/DDBJ whole genome shotgun (WGS) entry which is preliminary data.</text>
</comment>
<evidence type="ECO:0000256" key="2">
    <source>
        <dbReference type="ARBA" id="ARBA00022692"/>
    </source>
</evidence>
<dbReference type="PANTHER" id="PTHR23112:SF0">
    <property type="entry name" value="TRANSMEMBRANE PROTEIN 116"/>
    <property type="match status" value="1"/>
</dbReference>
<name>A0A9N8EQU3_9STRA</name>
<feature type="compositionally biased region" description="Basic and acidic residues" evidence="5">
    <location>
        <begin position="566"/>
        <end position="581"/>
    </location>
</feature>
<keyword evidence="4 6" id="KW-0472">Membrane</keyword>
<accession>A0A9N8EQU3</accession>
<evidence type="ECO:0000256" key="1">
    <source>
        <dbReference type="ARBA" id="ARBA00004141"/>
    </source>
</evidence>
<sequence>MSGSHSRFTPPFSVSQQRFLAICPKFSSSFSIVGSLYIIQHVLRSPSRRQRVYTRLLLVMSGMDLMYAIKCFLSTWPLPTGSAYGAVGTTQTCTAAAFWGQGGSLSSAVYNGSLTLYYLLTIRYGWTQSQFQQQSSSSSSSSSTHNTSTTTRIRISWEWLLHAIPLSIGWGTAIASLPLRLFNPIGWTCWIGPWPLQCAADGDGTPCERGHNAKLYRWLFFHAILWATFAFVTVAMILIYAKIKADERRSDRYNNSFLIKQEEQRQEFQIQSTHDNQDNQQQQVEVLHEDAQASSMTCTTPTTSQSRLSLARSSHRHIIGSSRVLFGGSAKRPSSDEELNTTEYSCSAPFSRTASFKQRKRKQQQHKKQKLSRRFAEQAFWYILSFFLAWIIPMAQFAVTQAPEGTLYYPLLALTVILNPLQGMWNALIYIRPRYLRYRQKQRQQQQQQRRRQSRNSQEGSQQFLGLSLRRSSRQLLQTAGDDSPVDSTGGTTNHTVRPDVWQAIVSAVSVQGEDDEDEWEGEDDNNEESSIHNNDAKPNGTCGRDTPSSDGDDNDRQGDTANDEEIPKHGGEELGQEDHGVVSSAVHEP</sequence>
<evidence type="ECO:0000256" key="6">
    <source>
        <dbReference type="SAM" id="Phobius"/>
    </source>
</evidence>
<feature type="region of interest" description="Disordered" evidence="5">
    <location>
        <begin position="477"/>
        <end position="590"/>
    </location>
</feature>
<dbReference type="OrthoDB" id="48865at2759"/>